<evidence type="ECO:0008006" key="4">
    <source>
        <dbReference type="Google" id="ProtNLM"/>
    </source>
</evidence>
<name>A0A250VIH2_STROL</name>
<evidence type="ECO:0000256" key="1">
    <source>
        <dbReference type="SAM" id="SignalP"/>
    </source>
</evidence>
<gene>
    <name evidence="2" type="ORF">SO3561_05525</name>
</gene>
<proteinExistence type="predicted"/>
<protein>
    <recommendedName>
        <fullName evidence="4">Secreted protein</fullName>
    </recommendedName>
</protein>
<reference evidence="3" key="1">
    <citation type="submission" date="2017-05" db="EMBL/GenBank/DDBJ databases">
        <title>Streptomyces olivochromogenes NBRC 3561 whole genome shotgun sequence.</title>
        <authorList>
            <person name="Dohra H."/>
            <person name="Kodani S."/>
        </authorList>
    </citation>
    <scope>NUCLEOTIDE SEQUENCE [LARGE SCALE GENOMIC DNA]</scope>
    <source>
        <strain evidence="3">NBRC 3561</strain>
    </source>
</reference>
<comment type="caution">
    <text evidence="2">The sequence shown here is derived from an EMBL/GenBank/DDBJ whole genome shotgun (WGS) entry which is preliminary data.</text>
</comment>
<keyword evidence="3" id="KW-1185">Reference proteome</keyword>
<dbReference type="AlphaFoldDB" id="A0A250VIH2"/>
<accession>A0A250VIH2</accession>
<organism evidence="2 3">
    <name type="scientific">Streptomyces olivochromogenes</name>
    <dbReference type="NCBI Taxonomy" id="1963"/>
    <lineage>
        <taxon>Bacteria</taxon>
        <taxon>Bacillati</taxon>
        <taxon>Actinomycetota</taxon>
        <taxon>Actinomycetes</taxon>
        <taxon>Kitasatosporales</taxon>
        <taxon>Streptomycetaceae</taxon>
        <taxon>Streptomyces</taxon>
    </lineage>
</organism>
<dbReference type="Proteomes" id="UP000217446">
    <property type="component" value="Unassembled WGS sequence"/>
</dbReference>
<feature type="chain" id="PRO_5013236347" description="Secreted protein" evidence="1">
    <location>
        <begin position="30"/>
        <end position="199"/>
    </location>
</feature>
<evidence type="ECO:0000313" key="2">
    <source>
        <dbReference type="EMBL" id="GAX53993.1"/>
    </source>
</evidence>
<keyword evidence="1" id="KW-0732">Signal</keyword>
<sequence length="199" mass="21377">MLDTKRGALLLCSAVSASLMIGGMTPANADSADGVGSSDNVGELISIPAGESTAATYERVTHRAAEINARTTADKKCTGVWKHSVANVDWDRTPAGTVRWSFKLTARARANLGVAVTVTMPNAWVNNHAINPPYGPHSKVSTYDFHGSMNKYNRKGSNTKYTIKTKDKITFFWLIKSNSNPRAGATRYITCAVPPKGSS</sequence>
<dbReference type="RefSeq" id="WP_067376286.1">
    <property type="nucleotide sequence ID" value="NZ_BDQI01000012.1"/>
</dbReference>
<evidence type="ECO:0000313" key="3">
    <source>
        <dbReference type="Proteomes" id="UP000217446"/>
    </source>
</evidence>
<feature type="signal peptide" evidence="1">
    <location>
        <begin position="1"/>
        <end position="29"/>
    </location>
</feature>
<dbReference type="EMBL" id="BDQI01000012">
    <property type="protein sequence ID" value="GAX53993.1"/>
    <property type="molecule type" value="Genomic_DNA"/>
</dbReference>